<dbReference type="Gene3D" id="3.40.50.450">
    <property type="match status" value="1"/>
</dbReference>
<protein>
    <submittedName>
        <fullName evidence="2">DUF1273 family protein</fullName>
    </submittedName>
</protein>
<dbReference type="Proteomes" id="UP000617951">
    <property type="component" value="Unassembled WGS sequence"/>
</dbReference>
<name>A0A926DJ58_9FIRM</name>
<proteinExistence type="predicted"/>
<accession>A0A926DJ58</accession>
<dbReference type="InterPro" id="IPR010697">
    <property type="entry name" value="YspA"/>
</dbReference>
<dbReference type="Pfam" id="PF06908">
    <property type="entry name" value="YpsA"/>
    <property type="match status" value="1"/>
</dbReference>
<keyword evidence="3" id="KW-1185">Reference proteome</keyword>
<feature type="region of interest" description="Disordered" evidence="1">
    <location>
        <begin position="1"/>
        <end position="26"/>
    </location>
</feature>
<dbReference type="SUPFAM" id="SSF102405">
    <property type="entry name" value="MCP/YpsA-like"/>
    <property type="match status" value="1"/>
</dbReference>
<evidence type="ECO:0000313" key="2">
    <source>
        <dbReference type="EMBL" id="MBC8538050.1"/>
    </source>
</evidence>
<organism evidence="2 3">
    <name type="scientific">Guopingia tenuis</name>
    <dbReference type="NCBI Taxonomy" id="2763656"/>
    <lineage>
        <taxon>Bacteria</taxon>
        <taxon>Bacillati</taxon>
        <taxon>Bacillota</taxon>
        <taxon>Clostridia</taxon>
        <taxon>Christensenellales</taxon>
        <taxon>Christensenellaceae</taxon>
        <taxon>Guopingia</taxon>
    </lineage>
</organism>
<reference evidence="2" key="1">
    <citation type="submission" date="2020-08" db="EMBL/GenBank/DDBJ databases">
        <title>Genome public.</title>
        <authorList>
            <person name="Liu C."/>
            <person name="Sun Q."/>
        </authorList>
    </citation>
    <scope>NUCLEOTIDE SEQUENCE</scope>
    <source>
        <strain evidence="2">NSJ-63</strain>
    </source>
</reference>
<sequence>MQPQLSNSCCFSGHRPDKLPPEQSPEGQQLRALLREMVCSKLREGCTHFYCGMARGADIWFAETVLALAMEQPSLGIRLYPMVPFPGQEGKPGTAYYSRYHAILRQSEPPRYFSAGYSLSSYHMRNRAMVDACGHFLSIFDGSPGGTQKTYAYAVQKQRKRLVYDPKTRRLYSWPHKESIASILNIFPL</sequence>
<gene>
    <name evidence="2" type="ORF">H8693_03780</name>
</gene>
<feature type="compositionally biased region" description="Polar residues" evidence="1">
    <location>
        <begin position="1"/>
        <end position="10"/>
    </location>
</feature>
<comment type="caution">
    <text evidence="2">The sequence shown here is derived from an EMBL/GenBank/DDBJ whole genome shotgun (WGS) entry which is preliminary data.</text>
</comment>
<dbReference type="AlphaFoldDB" id="A0A926DJ58"/>
<dbReference type="PANTHER" id="PTHR38440:SF1">
    <property type="entry name" value="UPF0398 PROTEIN SPR0331"/>
    <property type="match status" value="1"/>
</dbReference>
<dbReference type="PANTHER" id="PTHR38440">
    <property type="entry name" value="UPF0398 PROTEIN YPSA"/>
    <property type="match status" value="1"/>
</dbReference>
<evidence type="ECO:0000256" key="1">
    <source>
        <dbReference type="SAM" id="MobiDB-lite"/>
    </source>
</evidence>
<dbReference type="RefSeq" id="WP_249279840.1">
    <property type="nucleotide sequence ID" value="NZ_JACRSS010000001.1"/>
</dbReference>
<evidence type="ECO:0000313" key="3">
    <source>
        <dbReference type="Proteomes" id="UP000617951"/>
    </source>
</evidence>
<dbReference type="EMBL" id="JACRSS010000001">
    <property type="protein sequence ID" value="MBC8538050.1"/>
    <property type="molecule type" value="Genomic_DNA"/>
</dbReference>